<evidence type="ECO:0000313" key="3">
    <source>
        <dbReference type="EMBL" id="KMZ87416.1"/>
    </source>
</evidence>
<feature type="compositionally biased region" description="Gly residues" evidence="1">
    <location>
        <begin position="316"/>
        <end position="330"/>
    </location>
</feature>
<sequence>MWGATLYVAPLLLLLTQSLHCRKRHPPQGYLNGIAPHAPRHESRSKISRTYTRKKKKKKNEKEQDYYENFFRELDKIFNDEDDEQKQVEEEERRKEEEMDAISEKDLLEVNFCNYERDPRSLANLVRSRTDGGAADGGGADGEANANGEANTKGEAPPEGRAPTHGGNKENMQYSYDYERVLKGKEYLPEKIPLKEKFSLEEDEEKLVDRVDVNTLNDFLSNYQNDFPGPFYKGRRDKHFGREDLQGGESASKAGEEKKLRGTPNEEADIHIGGTEKDQLESVHFLRRIRREFDRERGGDMDEAVRQVEGQFAQGGVSGGGDGDGDGNTDGGSSTDGGYHRGCDHHRGGDGHPFERHVEEEIKRRVADDETVEKLIRSKFTSMFSVDDEVKKTNEEIKKSQSVSALLELFSENKRKNVINIMYMFMYICRFKNLNIMEYIYDRRFAYLTDALEQVLKFYLYMFRKKMNCSEEKRERTIILNSRNIIFLLKYMNRLKLFYINLNIYNLLFLIMSQSLHLFSIDSLVVLLAYLNEYSYYGSEVHTKINLSILSRIFELVRGDEANLSRLHFGHFKLLVPLLVKHGYVGGGVGGAGGVDRVGGAGGVNRLGGADEGAARLLAHFAKDTERAIESVRSGQALSRSSDVCDVLFYDSKTKEQKKNKENYMAYLEIQHMQQRKKDIKFLFSFLQFLMIGKFAHEEETVQRLVGLFLENLSLFQVEDVLAIFFNSEQLQHGEQYSALVTRCKRELLQRKSLLKDFQINRVLSFIILGYRRSALFRDYHRRLFAGARYVLRRGHPNSGSHPGESSHSIQSNQPSEGGHPNRGNHPNIDALPRLLSRRSHMRALQRKHLLSREAFRDPQFLYDFTHDIHIFVKFKNLHLLKFLHSMYLLSLLYYQNADVLRIVSEASHELIETNIFSFIDQYAYYMYEDLYIIIKAFKYVSFFQIDLITPWKKFFFLLDHFSNALNLENIYDIFFFINICNLQNLKSENYDVFRVLTGRMQRILEVLSKHDLHQFSTHPHTYLLNILGLIREKRNEHVCAFARAFFYSVYRRFCGGSGEKTPGETSGEMSGENTPGEPPAEPLETPRPYNFRDARLFLQAFLAYHNEKQEHLNLQIVHFVLLNVEAFFSQLREGVHYYHSGYIYGPQMAELLSLLRQLVARKLYNGGIMRTIVCIVKHMLHIQGAHHGSAYASGANIFKPFFARFPGVTDANVWRFIRRHAPLTLRGKRGV</sequence>
<feature type="region of interest" description="Disordered" evidence="1">
    <location>
        <begin position="30"/>
        <end position="64"/>
    </location>
</feature>
<protein>
    <recommendedName>
        <fullName evidence="5">Heptatricopeptide repeat-containing protein</fullName>
    </recommendedName>
</protein>
<feature type="region of interest" description="Disordered" evidence="1">
    <location>
        <begin position="129"/>
        <end position="171"/>
    </location>
</feature>
<dbReference type="AlphaFoldDB" id="A0A0J9SX65"/>
<feature type="region of interest" description="Disordered" evidence="1">
    <location>
        <begin position="78"/>
        <end position="100"/>
    </location>
</feature>
<evidence type="ECO:0000256" key="2">
    <source>
        <dbReference type="SAM" id="SignalP"/>
    </source>
</evidence>
<dbReference type="EMBL" id="KQ234798">
    <property type="protein sequence ID" value="KMZ87416.1"/>
    <property type="molecule type" value="Genomic_DNA"/>
</dbReference>
<feature type="chain" id="PRO_5005322985" description="Heptatricopeptide repeat-containing protein" evidence="2">
    <location>
        <begin position="22"/>
        <end position="1232"/>
    </location>
</feature>
<organism evidence="3 4">
    <name type="scientific">Plasmodium vivax (strain Brazil I)</name>
    <dbReference type="NCBI Taxonomy" id="1033975"/>
    <lineage>
        <taxon>Eukaryota</taxon>
        <taxon>Sar</taxon>
        <taxon>Alveolata</taxon>
        <taxon>Apicomplexa</taxon>
        <taxon>Aconoidasida</taxon>
        <taxon>Haemosporida</taxon>
        <taxon>Plasmodiidae</taxon>
        <taxon>Plasmodium</taxon>
        <taxon>Plasmodium (Plasmodium)</taxon>
    </lineage>
</organism>
<dbReference type="OrthoDB" id="384673at2759"/>
<evidence type="ECO:0008006" key="5">
    <source>
        <dbReference type="Google" id="ProtNLM"/>
    </source>
</evidence>
<evidence type="ECO:0000313" key="4">
    <source>
        <dbReference type="Proteomes" id="UP000053327"/>
    </source>
</evidence>
<feature type="region of interest" description="Disordered" evidence="1">
    <location>
        <begin position="796"/>
        <end position="830"/>
    </location>
</feature>
<accession>A0A0J9SX65</accession>
<feature type="compositionally biased region" description="Basic and acidic residues" evidence="1">
    <location>
        <begin position="338"/>
        <end position="355"/>
    </location>
</feature>
<feature type="region of interest" description="Disordered" evidence="1">
    <location>
        <begin position="240"/>
        <end position="269"/>
    </location>
</feature>
<keyword evidence="2" id="KW-0732">Signal</keyword>
<feature type="compositionally biased region" description="Low complexity" evidence="1">
    <location>
        <begin position="142"/>
        <end position="155"/>
    </location>
</feature>
<gene>
    <name evidence="3" type="ORF">PVBG_04125</name>
</gene>
<feature type="region of interest" description="Disordered" evidence="1">
    <location>
        <begin position="1060"/>
        <end position="1086"/>
    </location>
</feature>
<feature type="compositionally biased region" description="Polar residues" evidence="1">
    <location>
        <begin position="1064"/>
        <end position="1074"/>
    </location>
</feature>
<reference evidence="3 4" key="1">
    <citation type="submission" date="2011-08" db="EMBL/GenBank/DDBJ databases">
        <title>The Genome Sequence of Plasmodium vivax Brazil I.</title>
        <authorList>
            <consortium name="The Broad Institute Genome Sequencing Platform"/>
            <consortium name="The Broad Institute Genome Sequencing Center for Infectious Disease"/>
            <person name="Neafsey D."/>
            <person name="Carlton J."/>
            <person name="Barnwell J."/>
            <person name="Collins W."/>
            <person name="Escalante A."/>
            <person name="Mullikin J."/>
            <person name="Saul A."/>
            <person name="Guigo R."/>
            <person name="Camara F."/>
            <person name="Young S.K."/>
            <person name="Zeng Q."/>
            <person name="Gargeya S."/>
            <person name="Fitzgerald M."/>
            <person name="Haas B."/>
            <person name="Abouelleil A."/>
            <person name="Alvarado L."/>
            <person name="Arachchi H.M."/>
            <person name="Berlin A."/>
            <person name="Brown A."/>
            <person name="Chapman S.B."/>
            <person name="Chen Z."/>
            <person name="Dunbar C."/>
            <person name="Freedman E."/>
            <person name="Gearin G."/>
            <person name="Gellesch M."/>
            <person name="Goldberg J."/>
            <person name="Griggs A."/>
            <person name="Gujja S."/>
            <person name="Heiman D."/>
            <person name="Howarth C."/>
            <person name="Larson L."/>
            <person name="Lui A."/>
            <person name="MacDonald P.J.P."/>
            <person name="Montmayeur A."/>
            <person name="Murphy C."/>
            <person name="Neiman D."/>
            <person name="Pearson M."/>
            <person name="Priest M."/>
            <person name="Roberts A."/>
            <person name="Saif S."/>
            <person name="Shea T."/>
            <person name="Shenoy N."/>
            <person name="Sisk P."/>
            <person name="Stolte C."/>
            <person name="Sykes S."/>
            <person name="Wortman J."/>
            <person name="Nusbaum C."/>
            <person name="Birren B."/>
        </authorList>
    </citation>
    <scope>NUCLEOTIDE SEQUENCE [LARGE SCALE GENOMIC DNA]</scope>
    <source>
        <strain evidence="3 4">Brazil I</strain>
    </source>
</reference>
<feature type="region of interest" description="Disordered" evidence="1">
    <location>
        <begin position="312"/>
        <end position="355"/>
    </location>
</feature>
<feature type="compositionally biased region" description="Polar residues" evidence="1">
    <location>
        <begin position="798"/>
        <end position="816"/>
    </location>
</feature>
<name>A0A0J9SX65_PLAV1</name>
<evidence type="ECO:0000256" key="1">
    <source>
        <dbReference type="SAM" id="MobiDB-lite"/>
    </source>
</evidence>
<proteinExistence type="predicted"/>
<dbReference type="Proteomes" id="UP000053327">
    <property type="component" value="Unassembled WGS sequence"/>
</dbReference>
<feature type="signal peptide" evidence="2">
    <location>
        <begin position="1"/>
        <end position="21"/>
    </location>
</feature>